<dbReference type="InterPro" id="IPR029063">
    <property type="entry name" value="SAM-dependent_MTases_sf"/>
</dbReference>
<dbReference type="EMBL" id="JACHHT010000002">
    <property type="protein sequence ID" value="MBB6521784.1"/>
    <property type="molecule type" value="Genomic_DNA"/>
</dbReference>
<dbReference type="SUPFAM" id="SSF51735">
    <property type="entry name" value="NAD(P)-binding Rossmann-fold domains"/>
    <property type="match status" value="1"/>
</dbReference>
<keyword evidence="2" id="KW-0812">Transmembrane</keyword>
<dbReference type="PANTHER" id="PTHR43318">
    <property type="entry name" value="UDP-N-ACETYLGLUCOSAMINE 4,6-DEHYDRATASE"/>
    <property type="match status" value="1"/>
</dbReference>
<organism evidence="4 5">
    <name type="scientific">Pseudoteredinibacter isoporae</name>
    <dbReference type="NCBI Taxonomy" id="570281"/>
    <lineage>
        <taxon>Bacteria</taxon>
        <taxon>Pseudomonadati</taxon>
        <taxon>Pseudomonadota</taxon>
        <taxon>Gammaproteobacteria</taxon>
        <taxon>Cellvibrionales</taxon>
        <taxon>Cellvibrionaceae</taxon>
        <taxon>Pseudoteredinibacter</taxon>
    </lineage>
</organism>
<dbReference type="CDD" id="cd05237">
    <property type="entry name" value="UDP_invert_4-6DH_SDR_e"/>
    <property type="match status" value="1"/>
</dbReference>
<dbReference type="Proteomes" id="UP000528457">
    <property type="component" value="Unassembled WGS sequence"/>
</dbReference>
<accession>A0A7X0JT64</accession>
<keyword evidence="2" id="KW-0472">Membrane</keyword>
<dbReference type="InterPro" id="IPR036291">
    <property type="entry name" value="NAD(P)-bd_dom_sf"/>
</dbReference>
<feature type="transmembrane region" description="Helical" evidence="2">
    <location>
        <begin position="95"/>
        <end position="112"/>
    </location>
</feature>
<evidence type="ECO:0000256" key="1">
    <source>
        <dbReference type="ARBA" id="ARBA00007430"/>
    </source>
</evidence>
<dbReference type="PANTHER" id="PTHR43318:SF1">
    <property type="entry name" value="POLYSACCHARIDE BIOSYNTHESIS PROTEIN EPSC-RELATED"/>
    <property type="match status" value="1"/>
</dbReference>
<proteinExistence type="inferred from homology"/>
<dbReference type="SUPFAM" id="SSF53335">
    <property type="entry name" value="S-adenosyl-L-methionine-dependent methyltransferases"/>
    <property type="match status" value="1"/>
</dbReference>
<dbReference type="Pfam" id="PF02719">
    <property type="entry name" value="Polysacc_synt_2"/>
    <property type="match status" value="1"/>
</dbReference>
<reference evidence="4 5" key="1">
    <citation type="submission" date="2020-08" db="EMBL/GenBank/DDBJ databases">
        <title>Genomic Encyclopedia of Type Strains, Phase IV (KMG-IV): sequencing the most valuable type-strain genomes for metagenomic binning, comparative biology and taxonomic classification.</title>
        <authorList>
            <person name="Goeker M."/>
        </authorList>
    </citation>
    <scope>NUCLEOTIDE SEQUENCE [LARGE SCALE GENOMIC DNA]</scope>
    <source>
        <strain evidence="4 5">DSM 22368</strain>
    </source>
</reference>
<keyword evidence="2" id="KW-1133">Transmembrane helix</keyword>
<protein>
    <submittedName>
        <fullName evidence="4">FlaA1/EpsC-like NDP-sugar epimerase</fullName>
    </submittedName>
</protein>
<dbReference type="Gene3D" id="3.40.50.720">
    <property type="entry name" value="NAD(P)-binding Rossmann-like Domain"/>
    <property type="match status" value="2"/>
</dbReference>
<sequence>MLYDVLAIATALYIAFAIRLGESYHFSLAADLYTYALTTIISVASFIRLGLYRAVLRYMTYQAIYTVVLGIVISAVALIASSFFTDSFMPRSVPVIYVFAALLLVGFPRLIIRNLVQISDVMQGEKVIIYGAGVSGSQLAAALQLSPDYQPVAFIDDNKKLHNSSVRGLNIFSFASLPKLMERYQTDKVLLALGRTPRAKRHEVVKMLETMPVQIQTVPNMAELLSGRANLNDIKDIEIEDLLGRDPSLPDYKLMAANIKGKTVLVTGAGGSIGSELCQQIAQLQPKALLMLEQNEYNLYRINEELREYKLDEEHPLLVKTILGSAADEQLIARVFRKNAVDTVYHAAAYKHVPMLEDNKAEGLRNNVLSTWYTAKAAVEYRVDSFVLISSDKAVRPTNIMGASKRIAELILQAMDAKQQHTRFCMVRFGNVLGSSGSVVPHFKEQIASGGPITVTHPDITRYFMVTSEAVQLVIQAGAMGSGGDVFVLDMGEPVRISDLAKEMILLSGLQLKDEHNPDGDVEIHYTGLRAGEKLYEELLVKEECERTRHPRIMRSCEEAMSWDEVNAFINTVKELDGSESNEDIASLLQASAIHFQTQQPLTPQFRRTIQAICEDSLPAAQAGS</sequence>
<evidence type="ECO:0000259" key="3">
    <source>
        <dbReference type="Pfam" id="PF02719"/>
    </source>
</evidence>
<feature type="transmembrane region" description="Helical" evidence="2">
    <location>
        <begin position="33"/>
        <end position="51"/>
    </location>
</feature>
<comment type="caution">
    <text evidence="4">The sequence shown here is derived from an EMBL/GenBank/DDBJ whole genome shotgun (WGS) entry which is preliminary data.</text>
</comment>
<dbReference type="Pfam" id="PF13727">
    <property type="entry name" value="CoA_binding_3"/>
    <property type="match status" value="1"/>
</dbReference>
<evidence type="ECO:0000313" key="4">
    <source>
        <dbReference type="EMBL" id="MBB6521784.1"/>
    </source>
</evidence>
<dbReference type="AlphaFoldDB" id="A0A7X0JT64"/>
<comment type="similarity">
    <text evidence="1">Belongs to the polysaccharide synthase family.</text>
</comment>
<dbReference type="InterPro" id="IPR051203">
    <property type="entry name" value="Polysaccharide_Synthase-Rel"/>
</dbReference>
<evidence type="ECO:0000256" key="2">
    <source>
        <dbReference type="SAM" id="Phobius"/>
    </source>
</evidence>
<feature type="transmembrane region" description="Helical" evidence="2">
    <location>
        <begin position="63"/>
        <end position="83"/>
    </location>
</feature>
<gene>
    <name evidence="4" type="ORF">HNR48_002069</name>
</gene>
<evidence type="ECO:0000313" key="5">
    <source>
        <dbReference type="Proteomes" id="UP000528457"/>
    </source>
</evidence>
<feature type="domain" description="Polysaccharide biosynthesis protein CapD-like" evidence="3">
    <location>
        <begin position="264"/>
        <end position="555"/>
    </location>
</feature>
<dbReference type="InterPro" id="IPR003869">
    <property type="entry name" value="Polysac_CapD-like"/>
</dbReference>
<name>A0A7X0JT64_9GAMM</name>
<dbReference type="RefSeq" id="WP_167202759.1">
    <property type="nucleotide sequence ID" value="NZ_JAAONY010000002.1"/>
</dbReference>
<dbReference type="InParanoid" id="A0A7X0JT64"/>
<keyword evidence="5" id="KW-1185">Reference proteome</keyword>